<dbReference type="EMBL" id="CAJVCH010535094">
    <property type="protein sequence ID" value="CAG7825122.1"/>
    <property type="molecule type" value="Genomic_DNA"/>
</dbReference>
<organism evidence="6 7">
    <name type="scientific">Allacma fusca</name>
    <dbReference type="NCBI Taxonomy" id="39272"/>
    <lineage>
        <taxon>Eukaryota</taxon>
        <taxon>Metazoa</taxon>
        <taxon>Ecdysozoa</taxon>
        <taxon>Arthropoda</taxon>
        <taxon>Hexapoda</taxon>
        <taxon>Collembola</taxon>
        <taxon>Symphypleona</taxon>
        <taxon>Sminthuridae</taxon>
        <taxon>Allacma</taxon>
    </lineage>
</organism>
<dbReference type="PANTHER" id="PTHR46481:SF10">
    <property type="entry name" value="ZINC FINGER BED DOMAIN-CONTAINING PROTEIN 39"/>
    <property type="match status" value="1"/>
</dbReference>
<dbReference type="InterPro" id="IPR052035">
    <property type="entry name" value="ZnF_BED_domain_contain"/>
</dbReference>
<dbReference type="GO" id="GO:0005634">
    <property type="term" value="C:nucleus"/>
    <property type="evidence" value="ECO:0007669"/>
    <property type="project" value="UniProtKB-SubCell"/>
</dbReference>
<dbReference type="PANTHER" id="PTHR46481">
    <property type="entry name" value="ZINC FINGER BED DOMAIN-CONTAINING PROTEIN 4"/>
    <property type="match status" value="1"/>
</dbReference>
<evidence type="ECO:0000256" key="4">
    <source>
        <dbReference type="ARBA" id="ARBA00022833"/>
    </source>
</evidence>
<keyword evidence="3" id="KW-0863">Zinc-finger</keyword>
<comment type="subcellular location">
    <subcellularLocation>
        <location evidence="1">Nucleus</location>
    </subcellularLocation>
</comment>
<sequence length="494" mass="56349">MVAMPSRRSLGRTLTTEARNIKRNYRKEISKISPACLHTSLDLWTSRSHHSVLGIRAHYIDDNWNLKNHSIGFVDFRGHKTAENVRKEFKSLVHNEYGICPSQLGVIMTDNAEENVKAFDMKEFTQEGAEEVDVSCADDESSDESEEIENNVVFSTDINPSDWEDMENEIPQLEDGDDNLADFVKDLVDWSETKMRRHGCTAHALQLVVRECLRKNPRASEIMRYVQQLIAFFNSTYWNQRLKSLANKGLIKIGDTRWNGFLLALQRILEEGFITKVNAVLEEAKQGKARSRVPDLITPDLEQDMVELASLLTPFLQLTHTLQSDEVTSSQVIPGLIGIYKQVASTACVKDYMNALRASLCLSLVERFGASLQFNQKSKGAKKQLLKVFANKAYVLASILDPRVKMKPFLNKITKPYKLEAYVPSEHEARDILTEEFDLMKPSSDCDEQGESLPKEPLSISSKRKRVDDVVFFWDKNEAPNFNKNEEFELSEVE</sequence>
<comment type="caution">
    <text evidence="6">The sequence shown here is derived from an EMBL/GenBank/DDBJ whole genome shotgun (WGS) entry which is preliminary data.</text>
</comment>
<dbReference type="Proteomes" id="UP000708208">
    <property type="component" value="Unassembled WGS sequence"/>
</dbReference>
<evidence type="ECO:0000256" key="1">
    <source>
        <dbReference type="ARBA" id="ARBA00004123"/>
    </source>
</evidence>
<feature type="non-terminal residue" evidence="6">
    <location>
        <position position="1"/>
    </location>
</feature>
<gene>
    <name evidence="6" type="ORF">AFUS01_LOCUS35247</name>
</gene>
<reference evidence="6" key="1">
    <citation type="submission" date="2021-06" db="EMBL/GenBank/DDBJ databases">
        <authorList>
            <person name="Hodson N. C."/>
            <person name="Mongue J. A."/>
            <person name="Jaron S. K."/>
        </authorList>
    </citation>
    <scope>NUCLEOTIDE SEQUENCE</scope>
</reference>
<name>A0A8J2KXC6_9HEXA</name>
<accession>A0A8J2KXC6</accession>
<evidence type="ECO:0000313" key="6">
    <source>
        <dbReference type="EMBL" id="CAG7825122.1"/>
    </source>
</evidence>
<protein>
    <submittedName>
        <fullName evidence="6">Uncharacterized protein</fullName>
    </submittedName>
</protein>
<dbReference type="OrthoDB" id="6366580at2759"/>
<keyword evidence="7" id="KW-1185">Reference proteome</keyword>
<evidence type="ECO:0000256" key="2">
    <source>
        <dbReference type="ARBA" id="ARBA00022723"/>
    </source>
</evidence>
<dbReference type="AlphaFoldDB" id="A0A8J2KXC6"/>
<proteinExistence type="predicted"/>
<evidence type="ECO:0000256" key="5">
    <source>
        <dbReference type="ARBA" id="ARBA00023242"/>
    </source>
</evidence>
<evidence type="ECO:0000256" key="3">
    <source>
        <dbReference type="ARBA" id="ARBA00022771"/>
    </source>
</evidence>
<evidence type="ECO:0000313" key="7">
    <source>
        <dbReference type="Proteomes" id="UP000708208"/>
    </source>
</evidence>
<keyword evidence="4" id="KW-0862">Zinc</keyword>
<keyword evidence="2" id="KW-0479">Metal-binding</keyword>
<dbReference type="GO" id="GO:0008270">
    <property type="term" value="F:zinc ion binding"/>
    <property type="evidence" value="ECO:0007669"/>
    <property type="project" value="UniProtKB-KW"/>
</dbReference>
<keyword evidence="5" id="KW-0539">Nucleus</keyword>